<dbReference type="AlphaFoldDB" id="C8W0Y2"/>
<dbReference type="RefSeq" id="WP_015758073.1">
    <property type="nucleotide sequence ID" value="NC_013216.1"/>
</dbReference>
<dbReference type="eggNOG" id="COG1253">
    <property type="taxonomic scope" value="Bacteria"/>
</dbReference>
<evidence type="ECO:0000313" key="3">
    <source>
        <dbReference type="Proteomes" id="UP000002217"/>
    </source>
</evidence>
<keyword evidence="1" id="KW-1133">Transmembrane helix</keyword>
<gene>
    <name evidence="2" type="ordered locus">Dtox_2585</name>
</gene>
<feature type="transmembrane region" description="Helical" evidence="1">
    <location>
        <begin position="42"/>
        <end position="68"/>
    </location>
</feature>
<dbReference type="KEGG" id="dae:Dtox_2585"/>
<dbReference type="EMBL" id="CP001720">
    <property type="protein sequence ID" value="ACV63378.1"/>
    <property type="molecule type" value="Genomic_DNA"/>
</dbReference>
<keyword evidence="3" id="KW-1185">Reference proteome</keyword>
<feature type="transmembrane region" description="Helical" evidence="1">
    <location>
        <begin position="108"/>
        <end position="127"/>
    </location>
</feature>
<feature type="transmembrane region" description="Helical" evidence="1">
    <location>
        <begin position="12"/>
        <end position="30"/>
    </location>
</feature>
<dbReference type="Proteomes" id="UP000002217">
    <property type="component" value="Chromosome"/>
</dbReference>
<keyword evidence="1" id="KW-0812">Transmembrane</keyword>
<accession>C8W0Y2</accession>
<evidence type="ECO:0000313" key="2">
    <source>
        <dbReference type="EMBL" id="ACV63378.1"/>
    </source>
</evidence>
<dbReference type="OrthoDB" id="2111373at2"/>
<name>C8W0Y2_DESAS</name>
<dbReference type="STRING" id="485916.Dtox_2585"/>
<keyword evidence="1" id="KW-0472">Membrane</keyword>
<reference evidence="2 3" key="1">
    <citation type="journal article" date="2009" name="Stand. Genomic Sci.">
        <title>Complete genome sequence of Desulfotomaculum acetoxidans type strain (5575).</title>
        <authorList>
            <person name="Spring S."/>
            <person name="Lapidus A."/>
            <person name="Schroder M."/>
            <person name="Gleim D."/>
            <person name="Sims D."/>
            <person name="Meincke L."/>
            <person name="Glavina Del Rio T."/>
            <person name="Tice H."/>
            <person name="Copeland A."/>
            <person name="Cheng J.F."/>
            <person name="Lucas S."/>
            <person name="Chen F."/>
            <person name="Nolan M."/>
            <person name="Bruce D."/>
            <person name="Goodwin L."/>
            <person name="Pitluck S."/>
            <person name="Ivanova N."/>
            <person name="Mavromatis K."/>
            <person name="Mikhailova N."/>
            <person name="Pati A."/>
            <person name="Chen A."/>
            <person name="Palaniappan K."/>
            <person name="Land M."/>
            <person name="Hauser L."/>
            <person name="Chang Y.J."/>
            <person name="Jeffries C.D."/>
            <person name="Chain P."/>
            <person name="Saunders E."/>
            <person name="Brettin T."/>
            <person name="Detter J.C."/>
            <person name="Goker M."/>
            <person name="Bristow J."/>
            <person name="Eisen J.A."/>
            <person name="Markowitz V."/>
            <person name="Hugenholtz P."/>
            <person name="Kyrpides N.C."/>
            <person name="Klenk H.P."/>
            <person name="Han C."/>
        </authorList>
    </citation>
    <scope>NUCLEOTIDE SEQUENCE [LARGE SCALE GENOMIC DNA]</scope>
    <source>
        <strain evidence="3">ATCC 49208 / DSM 771 / VKM B-1644</strain>
    </source>
</reference>
<proteinExistence type="predicted"/>
<protein>
    <recommendedName>
        <fullName evidence="4">Mg2+ and Co2+ transporter CorB</fullName>
    </recommendedName>
</protein>
<evidence type="ECO:0008006" key="4">
    <source>
        <dbReference type="Google" id="ProtNLM"/>
    </source>
</evidence>
<sequence length="195" mass="20785">MSNGRSSVSISYIIIIGIISFTLAVVFSLISETLTRKLNSLVVSFAILLVIILINILGDIIGVAVTAASEAPFHAKASKRVPGSQQGVNLIRNADKVANIGNDVVGDITGTVAGALGIALASQIYAYRHDWDQFVLNILLTGFIASITVSSKAIGKKYAIEHANEVIFSVGRIMAWWEGITGIKIGKKSRCSKQK</sequence>
<dbReference type="HOGENOM" id="CLU_096497_0_0_9"/>
<feature type="transmembrane region" description="Helical" evidence="1">
    <location>
        <begin position="134"/>
        <end position="154"/>
    </location>
</feature>
<organism evidence="2 3">
    <name type="scientific">Desulfofarcimen acetoxidans (strain ATCC 49208 / DSM 771 / KCTC 5769 / VKM B-1644 / 5575)</name>
    <name type="common">Desulfotomaculum acetoxidans</name>
    <dbReference type="NCBI Taxonomy" id="485916"/>
    <lineage>
        <taxon>Bacteria</taxon>
        <taxon>Bacillati</taxon>
        <taxon>Bacillota</taxon>
        <taxon>Clostridia</taxon>
        <taxon>Eubacteriales</taxon>
        <taxon>Peptococcaceae</taxon>
        <taxon>Desulfofarcimen</taxon>
    </lineage>
</organism>
<evidence type="ECO:0000256" key="1">
    <source>
        <dbReference type="SAM" id="Phobius"/>
    </source>
</evidence>